<name>A0A7Y9Z9A7_9MICO</name>
<dbReference type="Pfam" id="PF13183">
    <property type="entry name" value="Fer4_8"/>
    <property type="match status" value="1"/>
</dbReference>
<dbReference type="InterPro" id="IPR006094">
    <property type="entry name" value="Oxid_FAD_bind_N"/>
</dbReference>
<evidence type="ECO:0000256" key="2">
    <source>
        <dbReference type="ARBA" id="ARBA00022630"/>
    </source>
</evidence>
<feature type="domain" description="4Fe-4S ferredoxin-type" evidence="9">
    <location>
        <begin position="592"/>
        <end position="623"/>
    </location>
</feature>
<evidence type="ECO:0000256" key="7">
    <source>
        <dbReference type="ARBA" id="ARBA00023014"/>
    </source>
</evidence>
<comment type="caution">
    <text evidence="11">The sequence shown here is derived from an EMBL/GenBank/DDBJ whole genome shotgun (WGS) entry which is preliminary data.</text>
</comment>
<dbReference type="EMBL" id="JACBZO010000001">
    <property type="protein sequence ID" value="NYI40383.1"/>
    <property type="molecule type" value="Genomic_DNA"/>
</dbReference>
<keyword evidence="6" id="KW-0408">Iron</keyword>
<dbReference type="Pfam" id="PF02913">
    <property type="entry name" value="FAD-oxidase_C"/>
    <property type="match status" value="1"/>
</dbReference>
<comment type="cofactor">
    <cofactor evidence="1">
        <name>FAD</name>
        <dbReference type="ChEBI" id="CHEBI:57692"/>
    </cofactor>
</comment>
<dbReference type="Pfam" id="PF02754">
    <property type="entry name" value="CCG"/>
    <property type="match status" value="1"/>
</dbReference>
<evidence type="ECO:0000313" key="12">
    <source>
        <dbReference type="Proteomes" id="UP000547973"/>
    </source>
</evidence>
<dbReference type="InterPro" id="IPR004113">
    <property type="entry name" value="FAD-bd_oxidored_4_C"/>
</dbReference>
<dbReference type="SUPFAM" id="SSF46548">
    <property type="entry name" value="alpha-helical ferredoxin"/>
    <property type="match status" value="1"/>
</dbReference>
<protein>
    <submittedName>
        <fullName evidence="11">FAD/FMN-containing dehydrogenase/Fe-S oxidoreductase</fullName>
    </submittedName>
</protein>
<dbReference type="SUPFAM" id="SSF56176">
    <property type="entry name" value="FAD-binding/transporter-associated domain-like"/>
    <property type="match status" value="1"/>
</dbReference>
<evidence type="ECO:0000256" key="3">
    <source>
        <dbReference type="ARBA" id="ARBA00022723"/>
    </source>
</evidence>
<feature type="domain" description="FAD-binding PCMH-type" evidence="10">
    <location>
        <begin position="45"/>
        <end position="259"/>
    </location>
</feature>
<dbReference type="GO" id="GO:0008720">
    <property type="term" value="F:D-lactate dehydrogenase (NAD+) activity"/>
    <property type="evidence" value="ECO:0007669"/>
    <property type="project" value="TreeGrafter"/>
</dbReference>
<dbReference type="AlphaFoldDB" id="A0A7Y9Z9A7"/>
<dbReference type="GO" id="GO:0071949">
    <property type="term" value="F:FAD binding"/>
    <property type="evidence" value="ECO:0007669"/>
    <property type="project" value="InterPro"/>
</dbReference>
<keyword evidence="3" id="KW-0479">Metal-binding</keyword>
<evidence type="ECO:0000313" key="11">
    <source>
        <dbReference type="EMBL" id="NYI40383.1"/>
    </source>
</evidence>
<evidence type="ECO:0000256" key="5">
    <source>
        <dbReference type="ARBA" id="ARBA00023002"/>
    </source>
</evidence>
<accession>A0A7Y9Z9A7</accession>
<dbReference type="InterPro" id="IPR016164">
    <property type="entry name" value="FAD-linked_Oxase-like_C"/>
</dbReference>
<dbReference type="InterPro" id="IPR017900">
    <property type="entry name" value="4Fe4S_Fe_S_CS"/>
</dbReference>
<dbReference type="PROSITE" id="PS51387">
    <property type="entry name" value="FAD_PCMH"/>
    <property type="match status" value="1"/>
</dbReference>
<dbReference type="Gene3D" id="3.30.465.10">
    <property type="match status" value="1"/>
</dbReference>
<dbReference type="InterPro" id="IPR036318">
    <property type="entry name" value="FAD-bd_PCMH-like_sf"/>
</dbReference>
<dbReference type="InterPro" id="IPR016166">
    <property type="entry name" value="FAD-bd_PCMH"/>
</dbReference>
<keyword evidence="5" id="KW-0560">Oxidoreductase</keyword>
<proteinExistence type="predicted"/>
<dbReference type="PROSITE" id="PS00198">
    <property type="entry name" value="4FE4S_FER_1"/>
    <property type="match status" value="1"/>
</dbReference>
<dbReference type="GO" id="GO:0046872">
    <property type="term" value="F:metal ion binding"/>
    <property type="evidence" value="ECO:0007669"/>
    <property type="project" value="UniProtKB-KW"/>
</dbReference>
<evidence type="ECO:0000259" key="9">
    <source>
        <dbReference type="PROSITE" id="PS51379"/>
    </source>
</evidence>
<evidence type="ECO:0000256" key="4">
    <source>
        <dbReference type="ARBA" id="ARBA00022827"/>
    </source>
</evidence>
<evidence type="ECO:0000256" key="1">
    <source>
        <dbReference type="ARBA" id="ARBA00001974"/>
    </source>
</evidence>
<dbReference type="PANTHER" id="PTHR11748:SF119">
    <property type="entry name" value="D-2-HYDROXYGLUTARATE DEHYDROGENASE"/>
    <property type="match status" value="1"/>
</dbReference>
<sequence length="1043" mass="108206">MTTTAPRSSSASTTDLAAALRAAIAGEVDAAPRRLAEYSTDASNYRVVPQVVVFPRDADDVIAAHRVARETGVPLTMRGGGTSVAGNAIGPGIVVDTSRHMNRILEIDVEAKTARVQPGLILSVLQAELAPHGLRFGPDPSTSTRATFGGMIGNNACGPHAVAFGKTSDNIVSLDVIDGLGRRFTAGADGLAAVPGLPELVKANMALARTEFGRFGRQVSGYSMEHLLPENGAHLARFLVGSEGTLATVLEATVRLVDVPAFTLTGVFAYDDMPAAADAVVPMLAHKPQAVEGLDARLVARVRDAKGDHAIPKLPAGAGWLFVEVGGATKAEAEATMAALAADSGTTVFRVVNDPKEAAALWAIRADGAGIAGRSADNKECWPGWEDAAVPPANLGTYLREFDTLMAVHGVTGQPYGHFGDGCIHVRLDIPLQSDGAPLRAFMEDAAALVTRHGGSLSGEHGDGRARSELLPLMYSPEAIRAFADIKALFDPNGALNPGVLVDPAPLDRDLRRPAAKRSPSVGLALEHDHGDMSEALHRCTGVGKCRADSIGTGSGFMCPSYQATGDEKDVTRGRARVLQDAINGSLIGGLTAPEVRESLDLCLSCKACSADCPSGVDMAAYKSEALYQTFKGKFRPMAHYSIGWLPLWMKAIGWVPWLVNGAMGLGIVRKIVLPIAGLDPKRGLPKFAPKPFHRTAFAKERFAKERFAKERSRGTSAALAASSEGPSSEGASSEGASSEGAAADATGVNVTADIRGNTVVLWADSFTDGLSPQIPEAIVRVLEDAGLRVLVTAGDACCGITWISTGQLDGAKKHLNHLLEVLGPFAVNGIPIIGVEPSCTAVLRGDLLELLPKDPRAHAVAANTYTLAEVLTGRAPVKPREGWQVPRLDDVTAVVQPHCHQYSVTGFTADRDLLARAGVKVTEAAGCCGLAGNWGYEKGHYDVSAKVAENSLLPALREAGLVGDGSAGDGSGGDGSGGDGSGGNGPAGDGSAGNGFAGGEAPAGVVYIADGVSCRTQADDLVGVQGLHIAELLAARIVDRAK</sequence>
<dbReference type="RefSeq" id="WP_062075471.1">
    <property type="nucleotide sequence ID" value="NZ_BBRC01000009.1"/>
</dbReference>
<evidence type="ECO:0000256" key="6">
    <source>
        <dbReference type="ARBA" id="ARBA00023004"/>
    </source>
</evidence>
<dbReference type="GO" id="GO:0051536">
    <property type="term" value="F:iron-sulfur cluster binding"/>
    <property type="evidence" value="ECO:0007669"/>
    <property type="project" value="UniProtKB-KW"/>
</dbReference>
<dbReference type="PROSITE" id="PS51379">
    <property type="entry name" value="4FE4S_FER_2"/>
    <property type="match status" value="1"/>
</dbReference>
<dbReference type="GO" id="GO:1903457">
    <property type="term" value="P:lactate catabolic process"/>
    <property type="evidence" value="ECO:0007669"/>
    <property type="project" value="TreeGrafter"/>
</dbReference>
<keyword evidence="7" id="KW-0411">Iron-sulfur</keyword>
<dbReference type="Proteomes" id="UP000547973">
    <property type="component" value="Unassembled WGS sequence"/>
</dbReference>
<keyword evidence="2" id="KW-0285">Flavoprotein</keyword>
<dbReference type="PANTHER" id="PTHR11748">
    <property type="entry name" value="D-LACTATE DEHYDROGENASE"/>
    <property type="match status" value="1"/>
</dbReference>
<dbReference type="GO" id="GO:0004458">
    <property type="term" value="F:D-lactate dehydrogenase (cytochrome) activity"/>
    <property type="evidence" value="ECO:0007669"/>
    <property type="project" value="TreeGrafter"/>
</dbReference>
<evidence type="ECO:0000256" key="8">
    <source>
        <dbReference type="SAM" id="MobiDB-lite"/>
    </source>
</evidence>
<dbReference type="Gene3D" id="3.30.70.2740">
    <property type="match status" value="1"/>
</dbReference>
<evidence type="ECO:0000259" key="10">
    <source>
        <dbReference type="PROSITE" id="PS51387"/>
    </source>
</evidence>
<gene>
    <name evidence="11" type="ORF">BKA03_000502</name>
</gene>
<dbReference type="InterPro" id="IPR016171">
    <property type="entry name" value="Vanillyl_alc_oxidase_C-sub2"/>
</dbReference>
<dbReference type="Gene3D" id="1.10.45.10">
    <property type="entry name" value="Vanillyl-alcohol Oxidase, Chain A, domain 4"/>
    <property type="match status" value="1"/>
</dbReference>
<dbReference type="InterPro" id="IPR004017">
    <property type="entry name" value="Cys_rich_dom"/>
</dbReference>
<organism evidence="11 12">
    <name type="scientific">Demequina lutea</name>
    <dbReference type="NCBI Taxonomy" id="431489"/>
    <lineage>
        <taxon>Bacteria</taxon>
        <taxon>Bacillati</taxon>
        <taxon>Actinomycetota</taxon>
        <taxon>Actinomycetes</taxon>
        <taxon>Micrococcales</taxon>
        <taxon>Demequinaceae</taxon>
        <taxon>Demequina</taxon>
    </lineage>
</organism>
<feature type="compositionally biased region" description="Low complexity" evidence="8">
    <location>
        <begin position="717"/>
        <end position="743"/>
    </location>
</feature>
<reference evidence="11 12" key="1">
    <citation type="submission" date="2020-07" db="EMBL/GenBank/DDBJ databases">
        <title>Sequencing the genomes of 1000 actinobacteria strains.</title>
        <authorList>
            <person name="Klenk H.-P."/>
        </authorList>
    </citation>
    <scope>NUCLEOTIDE SEQUENCE [LARGE SCALE GENOMIC DNA]</scope>
    <source>
        <strain evidence="11 12">DSM 19970</strain>
    </source>
</reference>
<feature type="region of interest" description="Disordered" evidence="8">
    <location>
        <begin position="964"/>
        <end position="996"/>
    </location>
</feature>
<dbReference type="InterPro" id="IPR016169">
    <property type="entry name" value="FAD-bd_PCMH_sub2"/>
</dbReference>
<dbReference type="Pfam" id="PF01565">
    <property type="entry name" value="FAD_binding_4"/>
    <property type="match status" value="1"/>
</dbReference>
<keyword evidence="12" id="KW-1185">Reference proteome</keyword>
<feature type="region of interest" description="Disordered" evidence="8">
    <location>
        <begin position="708"/>
        <end position="743"/>
    </location>
</feature>
<keyword evidence="4" id="KW-0274">FAD</keyword>
<dbReference type="SUPFAM" id="SSF55103">
    <property type="entry name" value="FAD-linked oxidases, C-terminal domain"/>
    <property type="match status" value="1"/>
</dbReference>
<dbReference type="InterPro" id="IPR017896">
    <property type="entry name" value="4Fe4S_Fe-S-bd"/>
</dbReference>